<dbReference type="EMBL" id="WIBF01000006">
    <property type="protein sequence ID" value="MQQ09078.1"/>
    <property type="molecule type" value="Genomic_DNA"/>
</dbReference>
<feature type="compositionally biased region" description="Low complexity" evidence="9">
    <location>
        <begin position="590"/>
        <end position="600"/>
    </location>
</feature>
<accession>A0A843YGY1</accession>
<dbReference type="CDD" id="cd06225">
    <property type="entry name" value="HAMP"/>
    <property type="match status" value="1"/>
</dbReference>
<dbReference type="PANTHER" id="PTHR43531">
    <property type="entry name" value="PROTEIN ICFG"/>
    <property type="match status" value="1"/>
</dbReference>
<dbReference type="RefSeq" id="WP_153216021.1">
    <property type="nucleotide sequence ID" value="NZ_WIBF01000006.1"/>
</dbReference>
<evidence type="ECO:0000256" key="9">
    <source>
        <dbReference type="SAM" id="MobiDB-lite"/>
    </source>
</evidence>
<keyword evidence="4 10" id="KW-0812">Transmembrane</keyword>
<feature type="compositionally biased region" description="Low complexity" evidence="9">
    <location>
        <begin position="611"/>
        <end position="624"/>
    </location>
</feature>
<organism evidence="13 14">
    <name type="scientific">Tritonibacter litoralis</name>
    <dbReference type="NCBI Taxonomy" id="2662264"/>
    <lineage>
        <taxon>Bacteria</taxon>
        <taxon>Pseudomonadati</taxon>
        <taxon>Pseudomonadota</taxon>
        <taxon>Alphaproteobacteria</taxon>
        <taxon>Rhodobacterales</taxon>
        <taxon>Paracoccaceae</taxon>
        <taxon>Tritonibacter</taxon>
    </lineage>
</organism>
<reference evidence="13 14" key="1">
    <citation type="submission" date="2019-10" db="EMBL/GenBank/DDBJ databases">
        <title>Epibacterium sp. nov., isolated from seawater.</title>
        <authorList>
            <person name="Zhang X."/>
            <person name="Li N."/>
        </authorList>
    </citation>
    <scope>NUCLEOTIDE SEQUENCE [LARGE SCALE GENOMIC DNA]</scope>
    <source>
        <strain evidence="13 14">SM1979</strain>
    </source>
</reference>
<keyword evidence="6 10" id="KW-0472">Membrane</keyword>
<dbReference type="InterPro" id="IPR033480">
    <property type="entry name" value="sCache_2"/>
</dbReference>
<feature type="domain" description="HAMP" evidence="12">
    <location>
        <begin position="213"/>
        <end position="266"/>
    </location>
</feature>
<dbReference type="FunFam" id="1.10.287.950:FF:000001">
    <property type="entry name" value="Methyl-accepting chemotaxis sensory transducer"/>
    <property type="match status" value="1"/>
</dbReference>
<dbReference type="Pfam" id="PF17200">
    <property type="entry name" value="sCache_2"/>
    <property type="match status" value="1"/>
</dbReference>
<feature type="domain" description="Methyl-accepting transducer" evidence="11">
    <location>
        <begin position="333"/>
        <end position="562"/>
    </location>
</feature>
<dbReference type="SUPFAM" id="SSF58104">
    <property type="entry name" value="Methyl-accepting chemotaxis protein (MCP) signaling domain"/>
    <property type="match status" value="1"/>
</dbReference>
<dbReference type="Proteomes" id="UP000444174">
    <property type="component" value="Unassembled WGS sequence"/>
</dbReference>
<feature type="region of interest" description="Disordered" evidence="9">
    <location>
        <begin position="589"/>
        <end position="633"/>
    </location>
</feature>
<keyword evidence="3" id="KW-0145">Chemotaxis</keyword>
<feature type="transmembrane region" description="Helical" evidence="10">
    <location>
        <begin position="193"/>
        <end position="211"/>
    </location>
</feature>
<dbReference type="GO" id="GO:0006935">
    <property type="term" value="P:chemotaxis"/>
    <property type="evidence" value="ECO:0007669"/>
    <property type="project" value="UniProtKB-KW"/>
</dbReference>
<evidence type="ECO:0000256" key="7">
    <source>
        <dbReference type="ARBA" id="ARBA00029447"/>
    </source>
</evidence>
<dbReference type="PROSITE" id="PS50111">
    <property type="entry name" value="CHEMOTAXIS_TRANSDUC_2"/>
    <property type="match status" value="1"/>
</dbReference>
<evidence type="ECO:0000256" key="6">
    <source>
        <dbReference type="ARBA" id="ARBA00023136"/>
    </source>
</evidence>
<evidence type="ECO:0000313" key="14">
    <source>
        <dbReference type="Proteomes" id="UP000444174"/>
    </source>
</evidence>
<evidence type="ECO:0000256" key="10">
    <source>
        <dbReference type="SAM" id="Phobius"/>
    </source>
</evidence>
<evidence type="ECO:0000256" key="4">
    <source>
        <dbReference type="ARBA" id="ARBA00022692"/>
    </source>
</evidence>
<dbReference type="InterPro" id="IPR004089">
    <property type="entry name" value="MCPsignal_dom"/>
</dbReference>
<evidence type="ECO:0000256" key="3">
    <source>
        <dbReference type="ARBA" id="ARBA00022500"/>
    </source>
</evidence>
<dbReference type="Pfam" id="PF00015">
    <property type="entry name" value="MCPsignal"/>
    <property type="match status" value="1"/>
</dbReference>
<evidence type="ECO:0000313" key="13">
    <source>
        <dbReference type="EMBL" id="MQQ09078.1"/>
    </source>
</evidence>
<dbReference type="PANTHER" id="PTHR43531:SF11">
    <property type="entry name" value="METHYL-ACCEPTING CHEMOTAXIS PROTEIN 3"/>
    <property type="match status" value="1"/>
</dbReference>
<evidence type="ECO:0000256" key="2">
    <source>
        <dbReference type="ARBA" id="ARBA00022475"/>
    </source>
</evidence>
<evidence type="ECO:0000259" key="11">
    <source>
        <dbReference type="PROSITE" id="PS50111"/>
    </source>
</evidence>
<dbReference type="Gene3D" id="1.10.8.500">
    <property type="entry name" value="HAMP domain in histidine kinase"/>
    <property type="match status" value="1"/>
</dbReference>
<keyword evidence="2" id="KW-1003">Cell membrane</keyword>
<name>A0A843YGY1_9RHOB</name>
<feature type="transmembrane region" description="Helical" evidence="10">
    <location>
        <begin position="12"/>
        <end position="32"/>
    </location>
</feature>
<dbReference type="SUPFAM" id="SSF158472">
    <property type="entry name" value="HAMP domain-like"/>
    <property type="match status" value="1"/>
</dbReference>
<keyword evidence="8" id="KW-0807">Transducer</keyword>
<evidence type="ECO:0000256" key="1">
    <source>
        <dbReference type="ARBA" id="ARBA00004651"/>
    </source>
</evidence>
<dbReference type="InterPro" id="IPR003660">
    <property type="entry name" value="HAMP_dom"/>
</dbReference>
<keyword evidence="14" id="KW-1185">Reference proteome</keyword>
<dbReference type="SMART" id="SM00283">
    <property type="entry name" value="MA"/>
    <property type="match status" value="1"/>
</dbReference>
<evidence type="ECO:0000259" key="12">
    <source>
        <dbReference type="PROSITE" id="PS50885"/>
    </source>
</evidence>
<dbReference type="AlphaFoldDB" id="A0A843YGY1"/>
<evidence type="ECO:0000256" key="8">
    <source>
        <dbReference type="PROSITE-ProRule" id="PRU00284"/>
    </source>
</evidence>
<dbReference type="PROSITE" id="PS50885">
    <property type="entry name" value="HAMP"/>
    <property type="match status" value="2"/>
</dbReference>
<dbReference type="Gene3D" id="3.30.450.20">
    <property type="entry name" value="PAS domain"/>
    <property type="match status" value="1"/>
</dbReference>
<keyword evidence="5 10" id="KW-1133">Transmembrane helix</keyword>
<dbReference type="SMART" id="SM00304">
    <property type="entry name" value="HAMP"/>
    <property type="match status" value="2"/>
</dbReference>
<evidence type="ECO:0000256" key="5">
    <source>
        <dbReference type="ARBA" id="ARBA00022989"/>
    </source>
</evidence>
<comment type="caution">
    <text evidence="13">The sequence shown here is derived from an EMBL/GenBank/DDBJ whole genome shotgun (WGS) entry which is preliminary data.</text>
</comment>
<protein>
    <submittedName>
        <fullName evidence="13">HAMP domain-containing protein</fullName>
    </submittedName>
</protein>
<dbReference type="Gene3D" id="1.10.287.950">
    <property type="entry name" value="Methyl-accepting chemotaxis protein"/>
    <property type="match status" value="1"/>
</dbReference>
<dbReference type="GO" id="GO:0007165">
    <property type="term" value="P:signal transduction"/>
    <property type="evidence" value="ECO:0007669"/>
    <property type="project" value="UniProtKB-KW"/>
</dbReference>
<dbReference type="InterPro" id="IPR051310">
    <property type="entry name" value="MCP_chemotaxis"/>
</dbReference>
<comment type="subcellular location">
    <subcellularLocation>
        <location evidence="1">Cell membrane</location>
        <topology evidence="1">Multi-pass membrane protein</topology>
    </subcellularLocation>
</comment>
<proteinExistence type="inferred from homology"/>
<dbReference type="GO" id="GO:0005886">
    <property type="term" value="C:plasma membrane"/>
    <property type="evidence" value="ECO:0007669"/>
    <property type="project" value="UniProtKB-SubCell"/>
</dbReference>
<feature type="domain" description="HAMP" evidence="12">
    <location>
        <begin position="276"/>
        <end position="328"/>
    </location>
</feature>
<sequence>MPNFIRLLQTRIYAIVVLAIAMATALTFFLLNRSAEFAYDLRRDELRTLVETAISTLDDLDKQVKSGEISLADAQLQGRFELEKLKFGDQGYFFAYDHNHITKAIRPRPEWIGTDKSDVQDKTGIFIVRELVKIAKTKGQGELTYWFNRPGAGDALEEKLSYVINFDAWNWAVAAGTYLNDIKSQLAAQRRTALISLGGALLVLLAISVVLTRTITRPLSALNTRMKKLAEGDETTAIPGMGLQNELGAMARTTDVLRKNLMHQSGLEEKQKEEEQLRTEVVEQLRTHLGKLSRGNLDTKIHANFPQEYEQLRQDFNTTIDQLQSTISQVIDVSSSIRNGANEINQSSDDLSHRTESQAATLEQTAAALEEMTASVRSAADSARSVETTMQEARQQAENSGQVVQNAVSAMTEIERSSSHISQIIGVIDDIAFQTNLLALNAGVEAARAGDAGRGFAVVASEVRGLAQRSSDAAMEIKKLISDSSEQVERGVDLVGKAGEALEQIVDRVSHISTLISAIAEGAAEQSTGLAEINTGMTQLDQVTQQNAAMVEEATAAGHMLNSDAGKLGQLVAHFEIGKGSVATLRSSNAQAAAPTAPTAHGDGMDEWNAEADAPAAPKPAAVANGRDMWQDF</sequence>
<comment type="similarity">
    <text evidence="7">Belongs to the methyl-accepting chemotaxis (MCP) protein family.</text>
</comment>
<dbReference type="SMART" id="SM01049">
    <property type="entry name" value="Cache_2"/>
    <property type="match status" value="1"/>
</dbReference>
<gene>
    <name evidence="13" type="ORF">GFB49_11480</name>
</gene>
<dbReference type="Pfam" id="PF00672">
    <property type="entry name" value="HAMP"/>
    <property type="match status" value="2"/>
</dbReference>
<dbReference type="CDD" id="cd11386">
    <property type="entry name" value="MCP_signal"/>
    <property type="match status" value="1"/>
</dbReference>